<evidence type="ECO:0000259" key="2">
    <source>
        <dbReference type="Pfam" id="PF20251"/>
    </source>
</evidence>
<dbReference type="OrthoDB" id="2965516at2"/>
<name>A0A1H8ISP4_9BACI</name>
<evidence type="ECO:0000313" key="3">
    <source>
        <dbReference type="EMBL" id="SEN71452.1"/>
    </source>
</evidence>
<keyword evidence="1" id="KW-0732">Signal</keyword>
<dbReference type="EMBL" id="FODJ01000001">
    <property type="protein sequence ID" value="SEN71452.1"/>
    <property type="molecule type" value="Genomic_DNA"/>
</dbReference>
<dbReference type="PROSITE" id="PS51257">
    <property type="entry name" value="PROKAR_LIPOPROTEIN"/>
    <property type="match status" value="1"/>
</dbReference>
<proteinExistence type="predicted"/>
<gene>
    <name evidence="3" type="ORF">SAMN04488134_101712</name>
</gene>
<dbReference type="AlphaFoldDB" id="A0A1H8ISP4"/>
<feature type="chain" id="PRO_5038871952" description="Bacterial Ig-like domain-containing protein" evidence="1">
    <location>
        <begin position="23"/>
        <end position="296"/>
    </location>
</feature>
<feature type="signal peptide" evidence="1">
    <location>
        <begin position="1"/>
        <end position="22"/>
    </location>
</feature>
<dbReference type="InterPro" id="IPR046878">
    <property type="entry name" value="Big_14"/>
</dbReference>
<feature type="domain" description="Bacterial Ig-like" evidence="2">
    <location>
        <begin position="195"/>
        <end position="289"/>
    </location>
</feature>
<dbReference type="STRING" id="872970.SAMN04488134_101712"/>
<sequence length="296" mass="32496">MIKTLLAACSVFLLVACGQGTATNSNGDETEWELGEGELSDQIGEEELVLQINEDIFSLIHDQDELATLTGFSQPTGEWFLVNGEGQFGYGITNGQQAPHSPYSVRLFANNETITVDRDVRIKLTRLNQELEQGEVVLEETVDIGEVSDELAVYEGELPADENVIYLLSAEILSDSGEVEDSLIGLIVVAAEELNASLSLDQQGETANLILENFGPTSLTLGMHYAIEQKIDDQWYVVPLDLAFIEIAIMLAPGQSHEQDVDLSELEPGNYRVIKNIQAEGYPDLSTRLAVEFTIE</sequence>
<dbReference type="Proteomes" id="UP000199300">
    <property type="component" value="Unassembled WGS sequence"/>
</dbReference>
<keyword evidence="4" id="KW-1185">Reference proteome</keyword>
<reference evidence="3 4" key="1">
    <citation type="submission" date="2016-10" db="EMBL/GenBank/DDBJ databases">
        <authorList>
            <person name="de Groot N.N."/>
        </authorList>
    </citation>
    <scope>NUCLEOTIDE SEQUENCE [LARGE SCALE GENOMIC DNA]</scope>
    <source>
        <strain evidence="3 4">CGMCC 1.10434</strain>
    </source>
</reference>
<evidence type="ECO:0000256" key="1">
    <source>
        <dbReference type="SAM" id="SignalP"/>
    </source>
</evidence>
<dbReference type="Pfam" id="PF20251">
    <property type="entry name" value="Big_14"/>
    <property type="match status" value="1"/>
</dbReference>
<dbReference type="RefSeq" id="WP_091494857.1">
    <property type="nucleotide sequence ID" value="NZ_FODJ01000001.1"/>
</dbReference>
<accession>A0A1H8ISP4</accession>
<evidence type="ECO:0000313" key="4">
    <source>
        <dbReference type="Proteomes" id="UP000199300"/>
    </source>
</evidence>
<organism evidence="3 4">
    <name type="scientific">Amphibacillus marinus</name>
    <dbReference type="NCBI Taxonomy" id="872970"/>
    <lineage>
        <taxon>Bacteria</taxon>
        <taxon>Bacillati</taxon>
        <taxon>Bacillota</taxon>
        <taxon>Bacilli</taxon>
        <taxon>Bacillales</taxon>
        <taxon>Bacillaceae</taxon>
        <taxon>Amphibacillus</taxon>
    </lineage>
</organism>
<protein>
    <recommendedName>
        <fullName evidence="2">Bacterial Ig-like domain-containing protein</fullName>
    </recommendedName>
</protein>